<keyword evidence="2" id="KW-1185">Reference proteome</keyword>
<dbReference type="EMBL" id="NGJY01000001">
    <property type="protein sequence ID" value="RSU04764.1"/>
    <property type="molecule type" value="Genomic_DNA"/>
</dbReference>
<dbReference type="RefSeq" id="WP_126830350.1">
    <property type="nucleotide sequence ID" value="NZ_CBCRYB010000002.1"/>
</dbReference>
<gene>
    <name evidence="1" type="ORF">CBF31_01725</name>
</gene>
<sequence length="71" mass="8128">MGIIDFFRKKKTVLGHQEIITEASLFVKENLSKEELQEKLQVLFTQALKEGTLEKIPSKKEIADLIKLVSL</sequence>
<dbReference type="Proteomes" id="UP000287101">
    <property type="component" value="Unassembled WGS sequence"/>
</dbReference>
<evidence type="ECO:0000313" key="1">
    <source>
        <dbReference type="EMBL" id="RSU04764.1"/>
    </source>
</evidence>
<organism evidence="1 2">
    <name type="scientific">Vagococcus fessus</name>
    <dbReference type="NCBI Taxonomy" id="120370"/>
    <lineage>
        <taxon>Bacteria</taxon>
        <taxon>Bacillati</taxon>
        <taxon>Bacillota</taxon>
        <taxon>Bacilli</taxon>
        <taxon>Lactobacillales</taxon>
        <taxon>Enterococcaceae</taxon>
        <taxon>Vagococcus</taxon>
    </lineage>
</organism>
<reference evidence="1 2" key="1">
    <citation type="submission" date="2017-05" db="EMBL/GenBank/DDBJ databases">
        <title>Vagococcus spp. assemblies.</title>
        <authorList>
            <person name="Gulvik C.A."/>
        </authorList>
    </citation>
    <scope>NUCLEOTIDE SEQUENCE [LARGE SCALE GENOMIC DNA]</scope>
    <source>
        <strain evidence="1 2">CCUG 41755</strain>
    </source>
</reference>
<protein>
    <submittedName>
        <fullName evidence="1">Uncharacterized protein</fullName>
    </submittedName>
</protein>
<name>A0A430AC25_9ENTE</name>
<accession>A0A430AC25</accession>
<evidence type="ECO:0000313" key="2">
    <source>
        <dbReference type="Proteomes" id="UP000287101"/>
    </source>
</evidence>
<comment type="caution">
    <text evidence="1">The sequence shown here is derived from an EMBL/GenBank/DDBJ whole genome shotgun (WGS) entry which is preliminary data.</text>
</comment>
<proteinExistence type="predicted"/>
<dbReference type="AlphaFoldDB" id="A0A430AC25"/>